<sequence>MNEKLTRISDYRDTASQYVDMHVHSTMSHDGESTPAEIYERVKELPLAGACLTEHGDYKPELDHCGEFSYEHYDREISRLEEDIKKDDPLLLRGLEFSEPHLYPGDFRRVQEHDFDVITGAIHWLDGIFVGEDHILDKINKFDLFRRYFSKVEAMVEFGGIDVVSHLEFPRRYHGGSFYPLEKLGRIMEKMVDRSIVLEINTAATEKESKDRFLPTSQLLKIYQKAGGQQVVVGSDAHRAEEIGRSFSRVSECIDNLDLEPGYFQGRKFTPYGN</sequence>
<dbReference type="AlphaFoldDB" id="A0A1G9GXY0"/>
<reference evidence="10 11" key="1">
    <citation type="submission" date="2016-10" db="EMBL/GenBank/DDBJ databases">
        <authorList>
            <person name="de Groot N.N."/>
        </authorList>
    </citation>
    <scope>NUCLEOTIDE SEQUENCE [LARGE SCALE GENOMIC DNA]</scope>
    <source>
        <strain evidence="10 11">SLAS-1</strain>
    </source>
</reference>
<dbReference type="RefSeq" id="WP_089757495.1">
    <property type="nucleotide sequence ID" value="NZ_FNGO01000001.1"/>
</dbReference>
<evidence type="ECO:0000256" key="3">
    <source>
        <dbReference type="ARBA" id="ARBA00013085"/>
    </source>
</evidence>
<proteinExistence type="inferred from homology"/>
<gene>
    <name evidence="10" type="ORF">SAMN04488692_10141</name>
</gene>
<evidence type="ECO:0000259" key="9">
    <source>
        <dbReference type="SMART" id="SM00481"/>
    </source>
</evidence>
<comment type="catalytic activity">
    <reaction evidence="7 8">
        <text>L-histidinol phosphate + H2O = L-histidinol + phosphate</text>
        <dbReference type="Rhea" id="RHEA:14465"/>
        <dbReference type="ChEBI" id="CHEBI:15377"/>
        <dbReference type="ChEBI" id="CHEBI:43474"/>
        <dbReference type="ChEBI" id="CHEBI:57699"/>
        <dbReference type="ChEBI" id="CHEBI:57980"/>
        <dbReference type="EC" id="3.1.3.15"/>
    </reaction>
</comment>
<evidence type="ECO:0000256" key="7">
    <source>
        <dbReference type="ARBA" id="ARBA00049158"/>
    </source>
</evidence>
<evidence type="ECO:0000256" key="6">
    <source>
        <dbReference type="ARBA" id="ARBA00023102"/>
    </source>
</evidence>
<dbReference type="EMBL" id="FNGO01000001">
    <property type="protein sequence ID" value="SDL05529.1"/>
    <property type="molecule type" value="Genomic_DNA"/>
</dbReference>
<evidence type="ECO:0000256" key="1">
    <source>
        <dbReference type="ARBA" id="ARBA00004970"/>
    </source>
</evidence>
<comment type="pathway">
    <text evidence="1 8">Amino-acid biosynthesis; L-histidine biosynthesis; L-histidine from 5-phospho-alpha-D-ribose 1-diphosphate: step 8/9.</text>
</comment>
<evidence type="ECO:0000313" key="10">
    <source>
        <dbReference type="EMBL" id="SDL05529.1"/>
    </source>
</evidence>
<dbReference type="InterPro" id="IPR003141">
    <property type="entry name" value="Pol/His_phosphatase_N"/>
</dbReference>
<dbReference type="STRING" id="321763.SAMN04488692_10141"/>
<comment type="similarity">
    <text evidence="2 8">Belongs to the PHP hydrolase family. HisK subfamily.</text>
</comment>
<keyword evidence="6 8" id="KW-0368">Histidine biosynthesis</keyword>
<dbReference type="SUPFAM" id="SSF89550">
    <property type="entry name" value="PHP domain-like"/>
    <property type="match status" value="1"/>
</dbReference>
<dbReference type="InterPro" id="IPR010140">
    <property type="entry name" value="Histidinol_P_phosphatase_HisJ"/>
</dbReference>
<dbReference type="GO" id="GO:0004401">
    <property type="term" value="F:histidinol-phosphatase activity"/>
    <property type="evidence" value="ECO:0007669"/>
    <property type="project" value="UniProtKB-UniRule"/>
</dbReference>
<keyword evidence="4 8" id="KW-0028">Amino-acid biosynthesis</keyword>
<evidence type="ECO:0000256" key="8">
    <source>
        <dbReference type="RuleBase" id="RU366003"/>
    </source>
</evidence>
<dbReference type="InterPro" id="IPR004013">
    <property type="entry name" value="PHP_dom"/>
</dbReference>
<organism evidence="10 11">
    <name type="scientific">Halarsenatibacter silvermanii</name>
    <dbReference type="NCBI Taxonomy" id="321763"/>
    <lineage>
        <taxon>Bacteria</taxon>
        <taxon>Bacillati</taxon>
        <taxon>Bacillota</taxon>
        <taxon>Clostridia</taxon>
        <taxon>Halanaerobiales</taxon>
        <taxon>Halarsenatibacteraceae</taxon>
        <taxon>Halarsenatibacter</taxon>
    </lineage>
</organism>
<dbReference type="Pfam" id="PF02811">
    <property type="entry name" value="PHP"/>
    <property type="match status" value="1"/>
</dbReference>
<dbReference type="GO" id="GO:0005737">
    <property type="term" value="C:cytoplasm"/>
    <property type="evidence" value="ECO:0007669"/>
    <property type="project" value="TreeGrafter"/>
</dbReference>
<protein>
    <recommendedName>
        <fullName evidence="3 8">Histidinol-phosphatase</fullName>
        <shortName evidence="8">HolPase</shortName>
        <ecNumber evidence="3 8">3.1.3.15</ecNumber>
    </recommendedName>
</protein>
<dbReference type="EC" id="3.1.3.15" evidence="3 8"/>
<dbReference type="PANTHER" id="PTHR21039:SF0">
    <property type="entry name" value="HISTIDINOL-PHOSPHATASE"/>
    <property type="match status" value="1"/>
</dbReference>
<dbReference type="PANTHER" id="PTHR21039">
    <property type="entry name" value="HISTIDINOL PHOSPHATASE-RELATED"/>
    <property type="match status" value="1"/>
</dbReference>
<evidence type="ECO:0000256" key="2">
    <source>
        <dbReference type="ARBA" id="ARBA00009152"/>
    </source>
</evidence>
<dbReference type="Proteomes" id="UP000199476">
    <property type="component" value="Unassembled WGS sequence"/>
</dbReference>
<evidence type="ECO:0000313" key="11">
    <source>
        <dbReference type="Proteomes" id="UP000199476"/>
    </source>
</evidence>
<dbReference type="OrthoDB" id="9775255at2"/>
<keyword evidence="11" id="KW-1185">Reference proteome</keyword>
<feature type="domain" description="Polymerase/histidinol phosphatase N-terminal" evidence="9">
    <location>
        <begin position="19"/>
        <end position="101"/>
    </location>
</feature>
<evidence type="ECO:0000256" key="4">
    <source>
        <dbReference type="ARBA" id="ARBA00022605"/>
    </source>
</evidence>
<dbReference type="InterPro" id="IPR016195">
    <property type="entry name" value="Pol/histidinol_Pase-like"/>
</dbReference>
<accession>A0A1G9GXY0</accession>
<dbReference type="SMART" id="SM00481">
    <property type="entry name" value="POLIIIAc"/>
    <property type="match status" value="1"/>
</dbReference>
<dbReference type="Gene3D" id="3.20.20.140">
    <property type="entry name" value="Metal-dependent hydrolases"/>
    <property type="match status" value="1"/>
</dbReference>
<name>A0A1G9GXY0_9FIRM</name>
<keyword evidence="5 8" id="KW-0378">Hydrolase</keyword>
<dbReference type="UniPathway" id="UPA00031">
    <property type="reaction ID" value="UER00013"/>
</dbReference>
<evidence type="ECO:0000256" key="5">
    <source>
        <dbReference type="ARBA" id="ARBA00022801"/>
    </source>
</evidence>
<dbReference type="GO" id="GO:0000105">
    <property type="term" value="P:L-histidine biosynthetic process"/>
    <property type="evidence" value="ECO:0007669"/>
    <property type="project" value="UniProtKB-UniRule"/>
</dbReference>